<keyword evidence="2" id="KW-0732">Signal</keyword>
<evidence type="ECO:0000256" key="2">
    <source>
        <dbReference type="SAM" id="SignalP"/>
    </source>
</evidence>
<feature type="signal peptide" evidence="2">
    <location>
        <begin position="1"/>
        <end position="24"/>
    </location>
</feature>
<evidence type="ECO:0000313" key="4">
    <source>
        <dbReference type="Proteomes" id="UP001176059"/>
    </source>
</evidence>
<reference evidence="3" key="2">
    <citation type="journal article" date="2023" name="Proc. Natl. Acad. Sci. U.S.A.">
        <title>A global phylogenomic analysis of the shiitake genus Lentinula.</title>
        <authorList>
            <person name="Sierra-Patev S."/>
            <person name="Min B."/>
            <person name="Naranjo-Ortiz M."/>
            <person name="Looney B."/>
            <person name="Konkel Z."/>
            <person name="Slot J.C."/>
            <person name="Sakamoto Y."/>
            <person name="Steenwyk J.L."/>
            <person name="Rokas A."/>
            <person name="Carro J."/>
            <person name="Camarero S."/>
            <person name="Ferreira P."/>
            <person name="Molpeceres G."/>
            <person name="Ruiz-Duenas F.J."/>
            <person name="Serrano A."/>
            <person name="Henrissat B."/>
            <person name="Drula E."/>
            <person name="Hughes K.W."/>
            <person name="Mata J.L."/>
            <person name="Ishikawa N.K."/>
            <person name="Vargas-Isla R."/>
            <person name="Ushijima S."/>
            <person name="Smith C.A."/>
            <person name="Donoghue J."/>
            <person name="Ahrendt S."/>
            <person name="Andreopoulos W."/>
            <person name="He G."/>
            <person name="LaButti K."/>
            <person name="Lipzen A."/>
            <person name="Ng V."/>
            <person name="Riley R."/>
            <person name="Sandor L."/>
            <person name="Barry K."/>
            <person name="Martinez A.T."/>
            <person name="Xiao Y."/>
            <person name="Gibbons J.G."/>
            <person name="Terashima K."/>
            <person name="Grigoriev I.V."/>
            <person name="Hibbett D."/>
        </authorList>
    </citation>
    <scope>NUCLEOTIDE SEQUENCE</scope>
    <source>
        <strain evidence="3">ET3784</strain>
    </source>
</reference>
<feature type="chain" id="PRO_5041339876" evidence="2">
    <location>
        <begin position="25"/>
        <end position="266"/>
    </location>
</feature>
<organism evidence="3 4">
    <name type="scientific">Lentinula guzmanii</name>
    <dbReference type="NCBI Taxonomy" id="2804957"/>
    <lineage>
        <taxon>Eukaryota</taxon>
        <taxon>Fungi</taxon>
        <taxon>Dikarya</taxon>
        <taxon>Basidiomycota</taxon>
        <taxon>Agaricomycotina</taxon>
        <taxon>Agaricomycetes</taxon>
        <taxon>Agaricomycetidae</taxon>
        <taxon>Agaricales</taxon>
        <taxon>Marasmiineae</taxon>
        <taxon>Omphalotaceae</taxon>
        <taxon>Lentinula</taxon>
    </lineage>
</organism>
<dbReference type="Proteomes" id="UP001176059">
    <property type="component" value="Unassembled WGS sequence"/>
</dbReference>
<accession>A0AA38JGS4</accession>
<keyword evidence="4" id="KW-1185">Reference proteome</keyword>
<proteinExistence type="predicted"/>
<protein>
    <submittedName>
        <fullName evidence="3">Uncharacterized protein</fullName>
    </submittedName>
</protein>
<reference evidence="3" key="1">
    <citation type="submission" date="2022-08" db="EMBL/GenBank/DDBJ databases">
        <authorList>
            <consortium name="DOE Joint Genome Institute"/>
            <person name="Min B."/>
            <person name="Sierra-Patev S."/>
            <person name="Naranjo-Ortiz M."/>
            <person name="Looney B."/>
            <person name="Konkel Z."/>
            <person name="Slot J.C."/>
            <person name="Sakamoto Y."/>
            <person name="Steenwyk J.L."/>
            <person name="Rokas A."/>
            <person name="Carro J."/>
            <person name="Camarero S."/>
            <person name="Ferreira P."/>
            <person name="Molpeceres G."/>
            <person name="Ruiz-duenas F.J."/>
            <person name="Serrano A."/>
            <person name="Henrissat B."/>
            <person name="Drula E."/>
            <person name="Hughes K.W."/>
            <person name="Mata J.L."/>
            <person name="Ishikawa N.K."/>
            <person name="Vargas-Isla R."/>
            <person name="Ushijima S."/>
            <person name="Smith C.A."/>
            <person name="Ahrendt S."/>
            <person name="Andreopoulos W."/>
            <person name="He G."/>
            <person name="LaButti K."/>
            <person name="Lipzen A."/>
            <person name="Ng V."/>
            <person name="Riley R."/>
            <person name="Sandor L."/>
            <person name="Barry K."/>
            <person name="Martinez A.T."/>
            <person name="Xiao Y."/>
            <person name="Gibbons J.G."/>
            <person name="Terashima K."/>
            <person name="Hibbett D.S."/>
            <person name="Grigoriev I.V."/>
        </authorList>
    </citation>
    <scope>NUCLEOTIDE SEQUENCE</scope>
    <source>
        <strain evidence="3">ET3784</strain>
    </source>
</reference>
<feature type="compositionally biased region" description="Low complexity" evidence="1">
    <location>
        <begin position="58"/>
        <end position="71"/>
    </location>
</feature>
<comment type="caution">
    <text evidence="3">The sequence shown here is derived from an EMBL/GenBank/DDBJ whole genome shotgun (WGS) entry which is preliminary data.</text>
</comment>
<sequence length="266" mass="29726">MHLRSNTFFSTLFMSLLFIASTFAIPISRDSNSVSNPSAKLVDREVLPQSVDAQADASPTSKQSTQSPTQPVEAQVTIYASPLPEKDEAALKAGIENMFCSKKITSFFRTILVKFFKDTRPKADIKTLKNVNKIPVTAISYNTSVKPWRSSETPRYQFEFILTGKPAGPDSVFSSLDGWDFMGVIERASLSNGGKKPTGNFYAEDPDPRVRSFDKIAWVTKGKGKIRTGWTDRLECWQAEWVALKKMLGFAKNLPYLPRCPAHFLP</sequence>
<dbReference type="EMBL" id="JANVFO010000004">
    <property type="protein sequence ID" value="KAJ3736582.1"/>
    <property type="molecule type" value="Genomic_DNA"/>
</dbReference>
<evidence type="ECO:0000313" key="3">
    <source>
        <dbReference type="EMBL" id="KAJ3736582.1"/>
    </source>
</evidence>
<feature type="region of interest" description="Disordered" evidence="1">
    <location>
        <begin position="52"/>
        <end position="72"/>
    </location>
</feature>
<gene>
    <name evidence="3" type="ORF">DFJ43DRAFT_1049690</name>
</gene>
<dbReference type="AlphaFoldDB" id="A0AA38JGS4"/>
<name>A0AA38JGS4_9AGAR</name>
<evidence type="ECO:0000256" key="1">
    <source>
        <dbReference type="SAM" id="MobiDB-lite"/>
    </source>
</evidence>